<comment type="similarity">
    <text evidence="1">Belongs to the ros/MucR family.</text>
</comment>
<dbReference type="GO" id="GO:0006355">
    <property type="term" value="P:regulation of DNA-templated transcription"/>
    <property type="evidence" value="ECO:0007669"/>
    <property type="project" value="InterPro"/>
</dbReference>
<evidence type="ECO:0000256" key="2">
    <source>
        <dbReference type="SAM" id="MobiDB-lite"/>
    </source>
</evidence>
<dbReference type="InterPro" id="IPR041920">
    <property type="entry name" value="ROS/MUCR_sf"/>
</dbReference>
<evidence type="ECO:0000256" key="1">
    <source>
        <dbReference type="ARBA" id="ARBA00007031"/>
    </source>
</evidence>
<dbReference type="InterPro" id="IPR008807">
    <property type="entry name" value="ROS_MUCR"/>
</dbReference>
<dbReference type="RefSeq" id="WP_116625799.1">
    <property type="nucleotide sequence ID" value="NZ_QURN01000026.1"/>
</dbReference>
<sequence length="156" mass="16762">MTDEPTVAEQDLIELTADIVAAYVSNNPVPVSDLPGLIADTHAALCGLGSLTSTVAEEKLAPAVSIRKSVTPDFLVCLEDGKKFKSLKRHLATHHNLTPDEYRQKWNLPSDYPMVAPSYSAARSALAKTMGLGRKPASVKKAAKPAQRKKLGLKLS</sequence>
<organism evidence="3 4">
    <name type="scientific">Mesorhizobium denitrificans</name>
    <dbReference type="NCBI Taxonomy" id="2294114"/>
    <lineage>
        <taxon>Bacteria</taxon>
        <taxon>Pseudomonadati</taxon>
        <taxon>Pseudomonadota</taxon>
        <taxon>Alphaproteobacteria</taxon>
        <taxon>Hyphomicrobiales</taxon>
        <taxon>Phyllobacteriaceae</taxon>
        <taxon>Mesorhizobium</taxon>
    </lineage>
</organism>
<evidence type="ECO:0000313" key="3">
    <source>
        <dbReference type="EMBL" id="RFC63830.1"/>
    </source>
</evidence>
<proteinExistence type="inferred from homology"/>
<dbReference type="Gene3D" id="1.10.10.1550">
    <property type="entry name" value="ROS/MUCR transcriptional regulator protein"/>
    <property type="match status" value="1"/>
</dbReference>
<gene>
    <name evidence="3" type="ORF">DY251_20655</name>
</gene>
<dbReference type="Proteomes" id="UP000262379">
    <property type="component" value="Unassembled WGS sequence"/>
</dbReference>
<feature type="compositionally biased region" description="Basic residues" evidence="2">
    <location>
        <begin position="137"/>
        <end position="156"/>
    </location>
</feature>
<name>A0A371X3M2_9HYPH</name>
<dbReference type="EMBL" id="QURN01000026">
    <property type="protein sequence ID" value="RFC63830.1"/>
    <property type="molecule type" value="Genomic_DNA"/>
</dbReference>
<evidence type="ECO:0000313" key="4">
    <source>
        <dbReference type="Proteomes" id="UP000262379"/>
    </source>
</evidence>
<comment type="caution">
    <text evidence="3">The sequence shown here is derived from an EMBL/GenBank/DDBJ whole genome shotgun (WGS) entry which is preliminary data.</text>
</comment>
<feature type="region of interest" description="Disordered" evidence="2">
    <location>
        <begin position="133"/>
        <end position="156"/>
    </location>
</feature>
<keyword evidence="4" id="KW-1185">Reference proteome</keyword>
<dbReference type="GO" id="GO:0008270">
    <property type="term" value="F:zinc ion binding"/>
    <property type="evidence" value="ECO:0007669"/>
    <property type="project" value="InterPro"/>
</dbReference>
<dbReference type="GO" id="GO:0003677">
    <property type="term" value="F:DNA binding"/>
    <property type="evidence" value="ECO:0007669"/>
    <property type="project" value="InterPro"/>
</dbReference>
<dbReference type="Pfam" id="PF05443">
    <property type="entry name" value="ROS_MUCR"/>
    <property type="match status" value="1"/>
</dbReference>
<dbReference type="AlphaFoldDB" id="A0A371X3M2"/>
<accession>A0A371X3M2</accession>
<protein>
    <submittedName>
        <fullName evidence="3">MucR family transcriptional regulator</fullName>
    </submittedName>
</protein>
<reference evidence="4" key="1">
    <citation type="submission" date="2018-08" db="EMBL/GenBank/DDBJ databases">
        <authorList>
            <person name="Im W.T."/>
        </authorList>
    </citation>
    <scope>NUCLEOTIDE SEQUENCE [LARGE SCALE GENOMIC DNA]</scope>
    <source>
        <strain evidence="4">LA-28</strain>
    </source>
</reference>